<sequence length="70" mass="7717">MTFDEWRDSGGAPVFESQTEMDRAKRTWDASEKAATAAEREACAVTVEKTLLPQNITDAIAALIRARSDD</sequence>
<name>A0A0F9JEP4_9ZZZZ</name>
<evidence type="ECO:0000313" key="2">
    <source>
        <dbReference type="EMBL" id="KKM68103.1"/>
    </source>
</evidence>
<accession>A0A0F9JEP4</accession>
<gene>
    <name evidence="2" type="ORF">LCGC14_1464170</name>
</gene>
<feature type="region of interest" description="Disordered" evidence="1">
    <location>
        <begin position="1"/>
        <end position="28"/>
    </location>
</feature>
<reference evidence="2" key="1">
    <citation type="journal article" date="2015" name="Nature">
        <title>Complex archaea that bridge the gap between prokaryotes and eukaryotes.</title>
        <authorList>
            <person name="Spang A."/>
            <person name="Saw J.H."/>
            <person name="Jorgensen S.L."/>
            <person name="Zaremba-Niedzwiedzka K."/>
            <person name="Martijn J."/>
            <person name="Lind A.E."/>
            <person name="van Eijk R."/>
            <person name="Schleper C."/>
            <person name="Guy L."/>
            <person name="Ettema T.J."/>
        </authorList>
    </citation>
    <scope>NUCLEOTIDE SEQUENCE</scope>
</reference>
<evidence type="ECO:0000256" key="1">
    <source>
        <dbReference type="SAM" id="MobiDB-lite"/>
    </source>
</evidence>
<organism evidence="2">
    <name type="scientific">marine sediment metagenome</name>
    <dbReference type="NCBI Taxonomy" id="412755"/>
    <lineage>
        <taxon>unclassified sequences</taxon>
        <taxon>metagenomes</taxon>
        <taxon>ecological metagenomes</taxon>
    </lineage>
</organism>
<proteinExistence type="predicted"/>
<dbReference type="AlphaFoldDB" id="A0A0F9JEP4"/>
<protein>
    <submittedName>
        <fullName evidence="2">Uncharacterized protein</fullName>
    </submittedName>
</protein>
<comment type="caution">
    <text evidence="2">The sequence shown here is derived from an EMBL/GenBank/DDBJ whole genome shotgun (WGS) entry which is preliminary data.</text>
</comment>
<dbReference type="EMBL" id="LAZR01010226">
    <property type="protein sequence ID" value="KKM68103.1"/>
    <property type="molecule type" value="Genomic_DNA"/>
</dbReference>